<dbReference type="Pfam" id="PF07717">
    <property type="entry name" value="OB_NTP_bind"/>
    <property type="match status" value="1"/>
</dbReference>
<keyword evidence="2" id="KW-0378">Hydrolase</keyword>
<dbReference type="FunFam" id="3.40.50.300:FF:000575">
    <property type="entry name" value="ATP-dependent helicase hrpA"/>
    <property type="match status" value="1"/>
</dbReference>
<dbReference type="SMART" id="SM00490">
    <property type="entry name" value="HELICc"/>
    <property type="match status" value="1"/>
</dbReference>
<dbReference type="GO" id="GO:0003723">
    <property type="term" value="F:RNA binding"/>
    <property type="evidence" value="ECO:0007669"/>
    <property type="project" value="TreeGrafter"/>
</dbReference>
<dbReference type="GO" id="GO:0003724">
    <property type="term" value="F:RNA helicase activity"/>
    <property type="evidence" value="ECO:0007669"/>
    <property type="project" value="InterPro"/>
</dbReference>
<comment type="caution">
    <text evidence="8">The sequence shown here is derived from an EMBL/GenBank/DDBJ whole genome shotgun (WGS) entry which is preliminary data.</text>
</comment>
<feature type="domain" description="Helicase ATP-binding" evidence="6">
    <location>
        <begin position="75"/>
        <end position="229"/>
    </location>
</feature>
<dbReference type="InterPro" id="IPR003593">
    <property type="entry name" value="AAA+_ATPase"/>
</dbReference>
<dbReference type="CDD" id="cd18791">
    <property type="entry name" value="SF2_C_RHA"/>
    <property type="match status" value="1"/>
</dbReference>
<dbReference type="NCBIfam" id="TIGR01967">
    <property type="entry name" value="DEAH_box_HrpA"/>
    <property type="match status" value="2"/>
</dbReference>
<feature type="region of interest" description="Disordered" evidence="5">
    <location>
        <begin position="621"/>
        <end position="649"/>
    </location>
</feature>
<dbReference type="Gene3D" id="3.40.50.300">
    <property type="entry name" value="P-loop containing nucleotide triphosphate hydrolases"/>
    <property type="match status" value="2"/>
</dbReference>
<keyword evidence="3 8" id="KW-0347">Helicase</keyword>
<feature type="compositionally biased region" description="Polar residues" evidence="5">
    <location>
        <begin position="623"/>
        <end position="648"/>
    </location>
</feature>
<evidence type="ECO:0000256" key="5">
    <source>
        <dbReference type="SAM" id="MobiDB-lite"/>
    </source>
</evidence>
<reference evidence="8 9" key="1">
    <citation type="submission" date="2018-06" db="EMBL/GenBank/DDBJ databases">
        <authorList>
            <consortium name="Pathogen Informatics"/>
            <person name="Doyle S."/>
        </authorList>
    </citation>
    <scope>NUCLEOTIDE SEQUENCE [LARGE SCALE GENOMIC DNA]</scope>
    <source>
        <strain evidence="8 9">NCTC10254</strain>
    </source>
</reference>
<dbReference type="GO" id="GO:0016787">
    <property type="term" value="F:hydrolase activity"/>
    <property type="evidence" value="ECO:0007669"/>
    <property type="project" value="UniProtKB-KW"/>
</dbReference>
<dbReference type="InterPro" id="IPR024590">
    <property type="entry name" value="HrpA_C"/>
</dbReference>
<dbReference type="SMART" id="SM00847">
    <property type="entry name" value="HA2"/>
    <property type="match status" value="1"/>
</dbReference>
<dbReference type="Pfam" id="PF00270">
    <property type="entry name" value="DEAD"/>
    <property type="match status" value="1"/>
</dbReference>
<protein>
    <submittedName>
        <fullName evidence="8">HrpA-like helicase</fullName>
    </submittedName>
</protein>
<evidence type="ECO:0000313" key="9">
    <source>
        <dbReference type="Proteomes" id="UP000249886"/>
    </source>
</evidence>
<proteinExistence type="predicted"/>
<organism evidence="8 9">
    <name type="scientific">Corynebacterium matruchotii</name>
    <dbReference type="NCBI Taxonomy" id="43768"/>
    <lineage>
        <taxon>Bacteria</taxon>
        <taxon>Bacillati</taxon>
        <taxon>Actinomycetota</taxon>
        <taxon>Actinomycetes</taxon>
        <taxon>Mycobacteriales</taxon>
        <taxon>Corynebacteriaceae</taxon>
        <taxon>Corynebacterium</taxon>
    </lineage>
</organism>
<gene>
    <name evidence="8" type="primary">HrpA</name>
    <name evidence="8" type="ORF">NCTC10254_01855</name>
</gene>
<dbReference type="EMBL" id="UARK01000023">
    <property type="protein sequence ID" value="SPW30747.1"/>
    <property type="molecule type" value="Genomic_DNA"/>
</dbReference>
<dbReference type="SUPFAM" id="SSF52540">
    <property type="entry name" value="P-loop containing nucleoside triphosphate hydrolases"/>
    <property type="match status" value="1"/>
</dbReference>
<dbReference type="GO" id="GO:0005524">
    <property type="term" value="F:ATP binding"/>
    <property type="evidence" value="ECO:0007669"/>
    <property type="project" value="UniProtKB-KW"/>
</dbReference>
<dbReference type="InterPro" id="IPR011545">
    <property type="entry name" value="DEAD/DEAH_box_helicase_dom"/>
</dbReference>
<dbReference type="PANTHER" id="PTHR18934">
    <property type="entry name" value="ATP-DEPENDENT RNA HELICASE"/>
    <property type="match status" value="1"/>
</dbReference>
<dbReference type="GeneID" id="84574065"/>
<sequence>MPSKQQLEDELSQLSIADERRFRRRLAKARSPKALSAIAADMMTARESVDKRARSIPTITYPEQLPVSARKDDIADAIRDHQVVIIAGETGSGKTTQIPKICLDIGRGRRGLIGHTQPRRLAARTVAERIADELGQRIGESVGYAIRFDDQVGPQTAVKLMTDGILLAEMQHDRYLNAYDTIIIDEAHERSLNIDFLLGYLKQLLPKRPDLKVIITSATIDPERFAAHFADQDGNPAPIIEVSGRTYPVEVLYRPLQVESGGKLIDIDPLDGLLSAIEELMEYGDGDILCFFPGEADIRDAMEAIAGKRWRNVDVVPLFGRLSNQEQHRVFSPHAHRRIVLSTNIAETSLTVPGIHFVVDTGTARISRYSTKTKVQRLPIEDISQASANQRSGRCGRVADGIAIRLYSEEDYLSRPKFTDPEILRTNLASVILQMAALKLGNIEDFPFVQAPDTRAIRDGIILLKELGALEDSDNNTNLPKLTPIGRDIARLPVDPRMARMIIEARRLGCLREVQVIVAALSIQDVRERPLEYQAQADQLHARFKNKTSDFLGYLKLWDYIARSREELSGNAFRNRMRKEFLHYLRIREWFDLVRQLKSVCGQLGWTTDDAALDRYVPEAKQLHSSQPGNRGNHQGQRGSVQSPTSQADADEVIGAEQADAVHQSLLSGLLSHIGIRNVDTREYQGARNTKFMVFPGSALAKTNPQYVMAAELVETSRLWARDVASIDPRWVERLAANLLKSTYSEPHWSSKRAAAMAYQRSTLYGVPVVADRLVPYHTIDPVAARDMFIREALIAGDWRTHHKFFHRNAEKLQAATELEERARRRDIVVDEDTLFDFYDSRLPEHITTGTRFDQWWKKTQRTQPNLLDFDPAALVHHAADSVTETDFPTTWVYTAGGETLHFDLTYRFVPGEPDDGVTVHVPVPLLAGLQPTGFEWLVPGMREDLVTELIRSLPKQVRRHVVPAPDYARRVVPLLDSRRTESLRAQLAAALTEVSGHVISPEEFRFDSLPAHLRMLFAAVDRRGKIIDSDKDLSALKHRRATQIQSSVSQAGRRVEQDSVSEWTADTLGAIPSEIFTKVDGQRVAAYPALMATPEGVAVKVFGTRAEADASMMTATLTLLLRKIPVPAQKMVNGLPLRQRVGVENYPHGGVSGLVADARVAATRDLLVRHGGPVRDPGEFAELLAKIRPEVPGLVRQMIVELAPALMEFVALRQELANWTGEAITDMQAQLEFLVPKNALAVHGIGRLKHLGRYVKAMRMRLDDMGVQPDRDARRQAVIHGLEAALAARLAKMPAARAKSAAVKDIYWLLQELRVSLFAQTLGTAQKVSESKISKAIAALR</sequence>
<dbReference type="Pfam" id="PF21010">
    <property type="entry name" value="HA2_C"/>
    <property type="match status" value="1"/>
</dbReference>
<dbReference type="SMART" id="SM00382">
    <property type="entry name" value="AAA"/>
    <property type="match status" value="1"/>
</dbReference>
<keyword evidence="1" id="KW-0547">Nucleotide-binding</keyword>
<dbReference type="Pfam" id="PF00271">
    <property type="entry name" value="Helicase_C"/>
    <property type="match status" value="1"/>
</dbReference>
<dbReference type="Pfam" id="PF11898">
    <property type="entry name" value="DUF3418"/>
    <property type="match status" value="1"/>
</dbReference>
<dbReference type="InterPro" id="IPR011709">
    <property type="entry name" value="DEAD-box_helicase_OB_fold"/>
</dbReference>
<evidence type="ECO:0000256" key="2">
    <source>
        <dbReference type="ARBA" id="ARBA00022801"/>
    </source>
</evidence>
<dbReference type="SMART" id="SM00487">
    <property type="entry name" value="DEXDc"/>
    <property type="match status" value="1"/>
</dbReference>
<dbReference type="Proteomes" id="UP000249886">
    <property type="component" value="Unassembled WGS sequence"/>
</dbReference>
<evidence type="ECO:0000256" key="4">
    <source>
        <dbReference type="ARBA" id="ARBA00022840"/>
    </source>
</evidence>
<dbReference type="PANTHER" id="PTHR18934:SF99">
    <property type="entry name" value="ATP-DEPENDENT RNA HELICASE DHX37-RELATED"/>
    <property type="match status" value="1"/>
</dbReference>
<dbReference type="InterPro" id="IPR001650">
    <property type="entry name" value="Helicase_C-like"/>
</dbReference>
<dbReference type="InterPro" id="IPR014001">
    <property type="entry name" value="Helicase_ATP-bd"/>
</dbReference>
<dbReference type="InterPro" id="IPR010222">
    <property type="entry name" value="RNA_helicase_HrpA"/>
</dbReference>
<evidence type="ECO:0000259" key="6">
    <source>
        <dbReference type="PROSITE" id="PS51192"/>
    </source>
</evidence>
<keyword evidence="4" id="KW-0067">ATP-binding</keyword>
<dbReference type="Gene3D" id="1.20.120.1080">
    <property type="match status" value="1"/>
</dbReference>
<dbReference type="CDD" id="cd17989">
    <property type="entry name" value="DEXHc_HrpA"/>
    <property type="match status" value="1"/>
</dbReference>
<evidence type="ECO:0000259" key="7">
    <source>
        <dbReference type="PROSITE" id="PS51194"/>
    </source>
</evidence>
<evidence type="ECO:0000256" key="1">
    <source>
        <dbReference type="ARBA" id="ARBA00022741"/>
    </source>
</evidence>
<name>A0A6H9XH26_9CORY</name>
<dbReference type="FunFam" id="1.20.120.1080:FF:000005">
    <property type="entry name" value="ATP-dependent helicase HrpA"/>
    <property type="match status" value="1"/>
</dbReference>
<evidence type="ECO:0000313" key="8">
    <source>
        <dbReference type="EMBL" id="SPW30747.1"/>
    </source>
</evidence>
<feature type="domain" description="Helicase C-terminal" evidence="7">
    <location>
        <begin position="269"/>
        <end position="439"/>
    </location>
</feature>
<dbReference type="RefSeq" id="WP_005525657.1">
    <property type="nucleotide sequence ID" value="NZ_CP050134.2"/>
</dbReference>
<dbReference type="InterPro" id="IPR007502">
    <property type="entry name" value="Helicase-assoc_dom"/>
</dbReference>
<dbReference type="InterPro" id="IPR027417">
    <property type="entry name" value="P-loop_NTPase"/>
</dbReference>
<dbReference type="PROSITE" id="PS51192">
    <property type="entry name" value="HELICASE_ATP_BIND_1"/>
    <property type="match status" value="1"/>
</dbReference>
<accession>A0A6H9XH26</accession>
<evidence type="ECO:0000256" key="3">
    <source>
        <dbReference type="ARBA" id="ARBA00022806"/>
    </source>
</evidence>
<dbReference type="PROSITE" id="PS51194">
    <property type="entry name" value="HELICASE_CTER"/>
    <property type="match status" value="1"/>
</dbReference>